<feature type="chain" id="PRO_5040179806" description="Non-specific lipid-transfer protein" evidence="3">
    <location>
        <begin position="31"/>
        <end position="124"/>
    </location>
</feature>
<keyword evidence="2" id="KW-0813">Transport</keyword>
<accession>A0A9R0IMA6</accession>
<dbReference type="RefSeq" id="XP_021851887.1">
    <property type="nucleotide sequence ID" value="XM_021996195.2"/>
</dbReference>
<dbReference type="PRINTS" id="PR00382">
    <property type="entry name" value="LIPIDTRNSFER"/>
</dbReference>
<dbReference type="CDD" id="cd01960">
    <property type="entry name" value="nsLTP1"/>
    <property type="match status" value="1"/>
</dbReference>
<evidence type="ECO:0000313" key="5">
    <source>
        <dbReference type="Proteomes" id="UP000813463"/>
    </source>
</evidence>
<proteinExistence type="inferred from homology"/>
<protein>
    <recommendedName>
        <fullName evidence="2">Non-specific lipid-transfer protein</fullName>
    </recommendedName>
</protein>
<dbReference type="GeneID" id="110791449"/>
<comment type="similarity">
    <text evidence="1 2">Belongs to the plant LTP family.</text>
</comment>
<comment type="function">
    <text evidence="2">Plant non-specific lipid-transfer proteins transfer phospholipids as well as galactolipids across membranes. May play a role in wax or cutin deposition in the cell walls of expanding epidermal cells and certain secretory tissues.</text>
</comment>
<evidence type="ECO:0000256" key="1">
    <source>
        <dbReference type="ARBA" id="ARBA00009748"/>
    </source>
</evidence>
<evidence type="ECO:0000313" key="6">
    <source>
        <dbReference type="RefSeq" id="XP_021851887.1"/>
    </source>
</evidence>
<dbReference type="InterPro" id="IPR000528">
    <property type="entry name" value="Plant_nsLTP"/>
</dbReference>
<dbReference type="GO" id="GO:0008289">
    <property type="term" value="F:lipid binding"/>
    <property type="evidence" value="ECO:0007669"/>
    <property type="project" value="UniProtKB-KW"/>
</dbReference>
<dbReference type="SMART" id="SM00499">
    <property type="entry name" value="AAI"/>
    <property type="match status" value="1"/>
</dbReference>
<keyword evidence="3" id="KW-0732">Signal</keyword>
<dbReference type="Pfam" id="PF00234">
    <property type="entry name" value="Tryp_alpha_amyl"/>
    <property type="match status" value="1"/>
</dbReference>
<dbReference type="PANTHER" id="PTHR33076">
    <property type="entry name" value="NON-SPECIFIC LIPID-TRANSFER PROTEIN 2-RELATED"/>
    <property type="match status" value="1"/>
</dbReference>
<dbReference type="SUPFAM" id="SSF47699">
    <property type="entry name" value="Bifunctional inhibitor/lipid-transfer protein/seed storage 2S albumin"/>
    <property type="match status" value="1"/>
</dbReference>
<organism evidence="5 6">
    <name type="scientific">Spinacia oleracea</name>
    <name type="common">Spinach</name>
    <dbReference type="NCBI Taxonomy" id="3562"/>
    <lineage>
        <taxon>Eukaryota</taxon>
        <taxon>Viridiplantae</taxon>
        <taxon>Streptophyta</taxon>
        <taxon>Embryophyta</taxon>
        <taxon>Tracheophyta</taxon>
        <taxon>Spermatophyta</taxon>
        <taxon>Magnoliopsida</taxon>
        <taxon>eudicotyledons</taxon>
        <taxon>Gunneridae</taxon>
        <taxon>Pentapetalae</taxon>
        <taxon>Caryophyllales</taxon>
        <taxon>Chenopodiaceae</taxon>
        <taxon>Chenopodioideae</taxon>
        <taxon>Anserineae</taxon>
        <taxon>Spinacia</taxon>
    </lineage>
</organism>
<reference evidence="6" key="2">
    <citation type="submission" date="2025-08" db="UniProtKB">
        <authorList>
            <consortium name="RefSeq"/>
        </authorList>
    </citation>
    <scope>IDENTIFICATION</scope>
    <source>
        <tissue evidence="6">Leaf</tissue>
    </source>
</reference>
<feature type="domain" description="Bifunctional inhibitor/plant lipid transfer protein/seed storage helical" evidence="4">
    <location>
        <begin position="34"/>
        <end position="120"/>
    </location>
</feature>
<dbReference type="Gene3D" id="1.10.110.10">
    <property type="entry name" value="Plant lipid-transfer and hydrophobic proteins"/>
    <property type="match status" value="1"/>
</dbReference>
<gene>
    <name evidence="6" type="primary">LOC110791449</name>
</gene>
<keyword evidence="2" id="KW-0446">Lipid-binding</keyword>
<dbReference type="InterPro" id="IPR016140">
    <property type="entry name" value="Bifunc_inhib/LTP/seed_store"/>
</dbReference>
<dbReference type="AlphaFoldDB" id="A0A9R0IMA6"/>
<feature type="signal peptide" evidence="3">
    <location>
        <begin position="1"/>
        <end position="30"/>
    </location>
</feature>
<dbReference type="PROSITE" id="PS00597">
    <property type="entry name" value="PLANT_LTP"/>
    <property type="match status" value="1"/>
</dbReference>
<keyword evidence="5" id="KW-1185">Reference proteome</keyword>
<reference evidence="5" key="1">
    <citation type="journal article" date="2021" name="Nat. Commun.">
        <title>Genomic analyses provide insights into spinach domestication and the genetic basis of agronomic traits.</title>
        <authorList>
            <person name="Cai X."/>
            <person name="Sun X."/>
            <person name="Xu C."/>
            <person name="Sun H."/>
            <person name="Wang X."/>
            <person name="Ge C."/>
            <person name="Zhang Z."/>
            <person name="Wang Q."/>
            <person name="Fei Z."/>
            <person name="Jiao C."/>
            <person name="Wang Q."/>
        </authorList>
    </citation>
    <scope>NUCLEOTIDE SEQUENCE [LARGE SCALE GENOMIC DNA]</scope>
    <source>
        <strain evidence="5">cv. Varoflay</strain>
    </source>
</reference>
<dbReference type="Proteomes" id="UP000813463">
    <property type="component" value="Chromosome 5"/>
</dbReference>
<dbReference type="GO" id="GO:0006869">
    <property type="term" value="P:lipid transport"/>
    <property type="evidence" value="ECO:0007669"/>
    <property type="project" value="InterPro"/>
</dbReference>
<name>A0A9R0IMA6_SPIOL</name>
<dbReference type="OrthoDB" id="1890443at2759"/>
<dbReference type="KEGG" id="soe:110791449"/>
<dbReference type="InterPro" id="IPR036312">
    <property type="entry name" value="Bifun_inhib/LTP/seed_sf"/>
</dbReference>
<evidence type="ECO:0000256" key="2">
    <source>
        <dbReference type="RuleBase" id="RU000628"/>
    </source>
</evidence>
<evidence type="ECO:0000259" key="4">
    <source>
        <dbReference type="SMART" id="SM00499"/>
    </source>
</evidence>
<evidence type="ECO:0000256" key="3">
    <source>
        <dbReference type="SAM" id="SignalP"/>
    </source>
</evidence>
<sequence length="124" mass="13062">MASAMLKKLVCLAVICMVVETLMAPHAVEAVVTCNLVAKSLAQCIPYLKGSGGPRPSPNCCAGVQGLKAAAQTTADRRAACNCMKNQAANTKGLNYNLAARLASQCNVRVNYNFDPKTNCNSIQ</sequence>